<comment type="caution">
    <text evidence="8">The sequence shown here is derived from an EMBL/GenBank/DDBJ whole genome shotgun (WGS) entry which is preliminary data.</text>
</comment>
<sequence>MACCAIKHCKNYSTKKDTPKKTFHLFPRDTKLANQWADIVRESRNEFWWQPNTWTCICSDHFSVNDKYTTKSGHQRLKTGAVPSEALVLSSENDDKQESKRVEDHGSIVKKPTAKQKRSRRVCFSYI</sequence>
<dbReference type="PROSITE" id="PS50950">
    <property type="entry name" value="ZF_THAP"/>
    <property type="match status" value="1"/>
</dbReference>
<dbReference type="Proteomes" id="UP000494106">
    <property type="component" value="Unassembled WGS sequence"/>
</dbReference>
<keyword evidence="4 5" id="KW-0238">DNA-binding</keyword>
<evidence type="ECO:0000256" key="4">
    <source>
        <dbReference type="ARBA" id="ARBA00023125"/>
    </source>
</evidence>
<dbReference type="InterPro" id="IPR006612">
    <property type="entry name" value="THAP_Znf"/>
</dbReference>
<organism evidence="8 9">
    <name type="scientific">Arctia plantaginis</name>
    <name type="common">Wood tiger moth</name>
    <name type="synonym">Phalaena plantaginis</name>
    <dbReference type="NCBI Taxonomy" id="874455"/>
    <lineage>
        <taxon>Eukaryota</taxon>
        <taxon>Metazoa</taxon>
        <taxon>Ecdysozoa</taxon>
        <taxon>Arthropoda</taxon>
        <taxon>Hexapoda</taxon>
        <taxon>Insecta</taxon>
        <taxon>Pterygota</taxon>
        <taxon>Neoptera</taxon>
        <taxon>Endopterygota</taxon>
        <taxon>Lepidoptera</taxon>
        <taxon>Glossata</taxon>
        <taxon>Ditrysia</taxon>
        <taxon>Noctuoidea</taxon>
        <taxon>Erebidae</taxon>
        <taxon>Arctiinae</taxon>
        <taxon>Arctia</taxon>
    </lineage>
</organism>
<name>A0A8S1BRF0_ARCPL</name>
<feature type="region of interest" description="Disordered" evidence="6">
    <location>
        <begin position="88"/>
        <end position="114"/>
    </location>
</feature>
<evidence type="ECO:0000256" key="6">
    <source>
        <dbReference type="SAM" id="MobiDB-lite"/>
    </source>
</evidence>
<keyword evidence="3" id="KW-0862">Zinc</keyword>
<accession>A0A8S1BRF0</accession>
<proteinExistence type="predicted"/>
<keyword evidence="9" id="KW-1185">Reference proteome</keyword>
<evidence type="ECO:0000313" key="8">
    <source>
        <dbReference type="EMBL" id="CAB3262360.1"/>
    </source>
</evidence>
<keyword evidence="2 5" id="KW-0863">Zinc-finger</keyword>
<evidence type="ECO:0000259" key="7">
    <source>
        <dbReference type="PROSITE" id="PS50950"/>
    </source>
</evidence>
<feature type="domain" description="THAP-type" evidence="7">
    <location>
        <begin position="1"/>
        <end position="86"/>
    </location>
</feature>
<keyword evidence="1" id="KW-0479">Metal-binding</keyword>
<dbReference type="PANTHER" id="PTHR46600">
    <property type="entry name" value="THAP DOMAIN-CONTAINING"/>
    <property type="match status" value="1"/>
</dbReference>
<evidence type="ECO:0000256" key="2">
    <source>
        <dbReference type="ARBA" id="ARBA00022771"/>
    </source>
</evidence>
<evidence type="ECO:0000256" key="1">
    <source>
        <dbReference type="ARBA" id="ARBA00022723"/>
    </source>
</evidence>
<dbReference type="Pfam" id="PF05485">
    <property type="entry name" value="THAP"/>
    <property type="match status" value="1"/>
</dbReference>
<dbReference type="SMART" id="SM00980">
    <property type="entry name" value="THAP"/>
    <property type="match status" value="1"/>
</dbReference>
<dbReference type="GO" id="GO:0008270">
    <property type="term" value="F:zinc ion binding"/>
    <property type="evidence" value="ECO:0007669"/>
    <property type="project" value="UniProtKB-KW"/>
</dbReference>
<evidence type="ECO:0000313" key="9">
    <source>
        <dbReference type="Proteomes" id="UP000494106"/>
    </source>
</evidence>
<protein>
    <recommendedName>
        <fullName evidence="7">THAP-type domain-containing protein</fullName>
    </recommendedName>
</protein>
<reference evidence="8 9" key="1">
    <citation type="submission" date="2020-04" db="EMBL/GenBank/DDBJ databases">
        <authorList>
            <person name="Wallbank WR R."/>
            <person name="Pardo Diaz C."/>
            <person name="Kozak K."/>
            <person name="Martin S."/>
            <person name="Jiggins C."/>
            <person name="Moest M."/>
            <person name="Warren A I."/>
            <person name="Byers J.R.P. K."/>
            <person name="Montejo-Kovacevich G."/>
            <person name="Yen C E."/>
        </authorList>
    </citation>
    <scope>NUCLEOTIDE SEQUENCE [LARGE SCALE GENOMIC DNA]</scope>
</reference>
<dbReference type="OrthoDB" id="7312725at2759"/>
<evidence type="ECO:0000256" key="5">
    <source>
        <dbReference type="PROSITE-ProRule" id="PRU00309"/>
    </source>
</evidence>
<dbReference type="GO" id="GO:0043565">
    <property type="term" value="F:sequence-specific DNA binding"/>
    <property type="evidence" value="ECO:0007669"/>
    <property type="project" value="InterPro"/>
</dbReference>
<evidence type="ECO:0000256" key="3">
    <source>
        <dbReference type="ARBA" id="ARBA00022833"/>
    </source>
</evidence>
<dbReference type="SUPFAM" id="SSF57716">
    <property type="entry name" value="Glucocorticoid receptor-like (DNA-binding domain)"/>
    <property type="match status" value="1"/>
</dbReference>
<gene>
    <name evidence="8" type="ORF">APLA_LOCUS18348</name>
</gene>
<dbReference type="PANTHER" id="PTHR46600:SF11">
    <property type="entry name" value="THAP DOMAIN-CONTAINING PROTEIN 10"/>
    <property type="match status" value="1"/>
</dbReference>
<dbReference type="AlphaFoldDB" id="A0A8S1BRF0"/>
<dbReference type="InterPro" id="IPR026516">
    <property type="entry name" value="THAP1/10"/>
</dbReference>
<feature type="compositionally biased region" description="Basic and acidic residues" evidence="6">
    <location>
        <begin position="93"/>
        <end position="107"/>
    </location>
</feature>
<dbReference type="EMBL" id="CADEBC010000958">
    <property type="protein sequence ID" value="CAB3262360.1"/>
    <property type="molecule type" value="Genomic_DNA"/>
</dbReference>